<reference evidence="1 2" key="1">
    <citation type="submission" date="2019-04" db="EMBL/GenBank/DDBJ databases">
        <title>Herbidospora sp. NEAU-GS14.nov., a novel actinomycete isolated from soil.</title>
        <authorList>
            <person name="Han L."/>
        </authorList>
    </citation>
    <scope>NUCLEOTIDE SEQUENCE [LARGE SCALE GENOMIC DNA]</scope>
    <source>
        <strain evidence="1 2">NEAU-GS14</strain>
    </source>
</reference>
<keyword evidence="2" id="KW-1185">Reference proteome</keyword>
<protein>
    <submittedName>
        <fullName evidence="1">Uncharacterized protein</fullName>
    </submittedName>
</protein>
<accession>A0A4U3MP91</accession>
<dbReference type="Proteomes" id="UP000308705">
    <property type="component" value="Unassembled WGS sequence"/>
</dbReference>
<dbReference type="OrthoDB" id="3530885at2"/>
<evidence type="ECO:0000313" key="1">
    <source>
        <dbReference type="EMBL" id="TKK90554.1"/>
    </source>
</evidence>
<evidence type="ECO:0000313" key="2">
    <source>
        <dbReference type="Proteomes" id="UP000308705"/>
    </source>
</evidence>
<organism evidence="1 2">
    <name type="scientific">Herbidospora galbida</name>
    <dbReference type="NCBI Taxonomy" id="2575442"/>
    <lineage>
        <taxon>Bacteria</taxon>
        <taxon>Bacillati</taxon>
        <taxon>Actinomycetota</taxon>
        <taxon>Actinomycetes</taxon>
        <taxon>Streptosporangiales</taxon>
        <taxon>Streptosporangiaceae</taxon>
        <taxon>Herbidospora</taxon>
    </lineage>
</organism>
<dbReference type="RefSeq" id="WP_137246021.1">
    <property type="nucleotide sequence ID" value="NZ_SZQA01000003.1"/>
</dbReference>
<sequence>MIDSAEDDIELEEGQFLLLDVSVNFDWSEFPGAAEANWFETMDNGALILAGTGGLSAGVRLETWDAQPPPPIPGEWQDNVSSQMFSESGEVCVGTLSLLTQTAYLMLGVEDKTWHVRAHRRLTSDRDRSEEYLFQFWQLQERD</sequence>
<dbReference type="AlphaFoldDB" id="A0A4U3MP91"/>
<comment type="caution">
    <text evidence="1">The sequence shown here is derived from an EMBL/GenBank/DDBJ whole genome shotgun (WGS) entry which is preliminary data.</text>
</comment>
<gene>
    <name evidence="1" type="ORF">FDA94_06065</name>
</gene>
<dbReference type="EMBL" id="SZQA01000003">
    <property type="protein sequence ID" value="TKK90554.1"/>
    <property type="molecule type" value="Genomic_DNA"/>
</dbReference>
<proteinExistence type="predicted"/>
<name>A0A4U3MP91_9ACTN</name>